<organism evidence="1 2">
    <name type="scientific">Shewanella vaxholmensis</name>
    <dbReference type="NCBI Taxonomy" id="3063535"/>
    <lineage>
        <taxon>Bacteria</taxon>
        <taxon>Pseudomonadati</taxon>
        <taxon>Pseudomonadota</taxon>
        <taxon>Gammaproteobacteria</taxon>
        <taxon>Alteromonadales</taxon>
        <taxon>Shewanellaceae</taxon>
        <taxon>Shewanella</taxon>
    </lineage>
</organism>
<evidence type="ECO:0000313" key="2">
    <source>
        <dbReference type="Proteomes" id="UP001489333"/>
    </source>
</evidence>
<dbReference type="EMBL" id="JBCHKU010000034">
    <property type="protein sequence ID" value="MEM6250692.1"/>
    <property type="molecule type" value="Genomic_DNA"/>
</dbReference>
<proteinExistence type="predicted"/>
<keyword evidence="2" id="KW-1185">Reference proteome</keyword>
<name>A0ABU9UWQ5_9GAMM</name>
<sequence length="130" mass="15113">MIFECATRDMCFSLHLTVVLQCLAICEHQNHVPQISALWWQDTQLRYPDVTLSFSNMEHVTQEPSIDCEQCDDPIMFKVIAENETEFVLDFESMLAILSVAYEQGAISALTDEWWLTLEHIYGQPRIRTQ</sequence>
<gene>
    <name evidence="1" type="ORF">AAGS29_19025</name>
</gene>
<reference evidence="1 2" key="1">
    <citation type="submission" date="2024-04" db="EMBL/GenBank/DDBJ databases">
        <title>Novel Shewanella species isolated from Baltic Sea sediments.</title>
        <authorList>
            <person name="Martin-Rodriguez A.J."/>
            <person name="Fernandez-Juarez V."/>
            <person name="Valeriano V.D."/>
            <person name="Mihindukulasooriya I."/>
            <person name="Ceresnova L."/>
            <person name="Joffre E."/>
            <person name="Jensie-Markopoulos S."/>
            <person name="Moore E.R.B."/>
            <person name="Sjoling A."/>
        </authorList>
    </citation>
    <scope>NUCLEOTIDE SEQUENCE [LARGE SCALE GENOMIC DNA]</scope>
    <source>
        <strain evidence="1 2">VAX-SP0-0CM-1</strain>
    </source>
</reference>
<comment type="caution">
    <text evidence="1">The sequence shown here is derived from an EMBL/GenBank/DDBJ whole genome shotgun (WGS) entry which is preliminary data.</text>
</comment>
<dbReference type="RefSeq" id="WP_219252179.1">
    <property type="nucleotide sequence ID" value="NZ_JBCHKU010000034.1"/>
</dbReference>
<accession>A0ABU9UWQ5</accession>
<protein>
    <submittedName>
        <fullName evidence="1">Uncharacterized protein</fullName>
    </submittedName>
</protein>
<dbReference type="Proteomes" id="UP001489333">
    <property type="component" value="Unassembled WGS sequence"/>
</dbReference>
<evidence type="ECO:0000313" key="1">
    <source>
        <dbReference type="EMBL" id="MEM6250692.1"/>
    </source>
</evidence>